<dbReference type="AlphaFoldDB" id="A0AAW9QA41"/>
<dbReference type="Pfam" id="PF13563">
    <property type="entry name" value="2_5_RNA_ligase2"/>
    <property type="match status" value="1"/>
</dbReference>
<reference evidence="2 3" key="1">
    <citation type="submission" date="2024-02" db="EMBL/GenBank/DDBJ databases">
        <title>Genome sequence of Aquincola sp. MAHUQ-54.</title>
        <authorList>
            <person name="Huq M.A."/>
        </authorList>
    </citation>
    <scope>NUCLEOTIDE SEQUENCE [LARGE SCALE GENOMIC DNA]</scope>
    <source>
        <strain evidence="2 3">MAHUQ-54</strain>
    </source>
</reference>
<dbReference type="SUPFAM" id="SSF55144">
    <property type="entry name" value="LigT-like"/>
    <property type="match status" value="1"/>
</dbReference>
<dbReference type="InterPro" id="IPR009097">
    <property type="entry name" value="Cyclic_Pdiesterase"/>
</dbReference>
<gene>
    <name evidence="2" type="ORF">V4F39_18445</name>
</gene>
<evidence type="ECO:0000313" key="2">
    <source>
        <dbReference type="EMBL" id="MEF7615901.1"/>
    </source>
</evidence>
<keyword evidence="2" id="KW-0436">Ligase</keyword>
<proteinExistence type="predicted"/>
<dbReference type="PANTHER" id="PTHR35561">
    <property type="entry name" value="RNA 2',3'-CYCLIC PHOSPHODIESTERASE"/>
    <property type="match status" value="1"/>
</dbReference>
<keyword evidence="3" id="KW-1185">Reference proteome</keyword>
<dbReference type="GO" id="GO:0004113">
    <property type="term" value="F:2',3'-cyclic-nucleotide 3'-phosphodiesterase activity"/>
    <property type="evidence" value="ECO:0007669"/>
    <property type="project" value="InterPro"/>
</dbReference>
<comment type="caution">
    <text evidence="2">The sequence shown here is derived from an EMBL/GenBank/DDBJ whole genome shotgun (WGS) entry which is preliminary data.</text>
</comment>
<dbReference type="EMBL" id="JAZIBG010000036">
    <property type="protein sequence ID" value="MEF7615901.1"/>
    <property type="molecule type" value="Genomic_DNA"/>
</dbReference>
<name>A0AAW9QA41_9BURK</name>
<dbReference type="GO" id="GO:0008664">
    <property type="term" value="F:RNA 2',3'-cyclic 3'-phosphodiesterase activity"/>
    <property type="evidence" value="ECO:0007669"/>
    <property type="project" value="InterPro"/>
</dbReference>
<protein>
    <submittedName>
        <fullName evidence="2">2'-5' RNA ligase family protein</fullName>
    </submittedName>
</protein>
<dbReference type="Gene3D" id="3.90.1140.10">
    <property type="entry name" value="Cyclic phosphodiesterase"/>
    <property type="match status" value="1"/>
</dbReference>
<evidence type="ECO:0000256" key="1">
    <source>
        <dbReference type="ARBA" id="ARBA00022801"/>
    </source>
</evidence>
<organism evidence="2 3">
    <name type="scientific">Aquincola agrisoli</name>
    <dbReference type="NCBI Taxonomy" id="3119538"/>
    <lineage>
        <taxon>Bacteria</taxon>
        <taxon>Pseudomonadati</taxon>
        <taxon>Pseudomonadota</taxon>
        <taxon>Betaproteobacteria</taxon>
        <taxon>Burkholderiales</taxon>
        <taxon>Sphaerotilaceae</taxon>
        <taxon>Aquincola</taxon>
    </lineage>
</organism>
<dbReference type="InterPro" id="IPR004175">
    <property type="entry name" value="RNA_CPDase"/>
</dbReference>
<dbReference type="GO" id="GO:0016874">
    <property type="term" value="F:ligase activity"/>
    <property type="evidence" value="ECO:0007669"/>
    <property type="project" value="UniProtKB-KW"/>
</dbReference>
<dbReference type="PANTHER" id="PTHR35561:SF1">
    <property type="entry name" value="RNA 2',3'-CYCLIC PHOSPHODIESTERASE"/>
    <property type="match status" value="1"/>
</dbReference>
<accession>A0AAW9QA41</accession>
<keyword evidence="1" id="KW-0378">Hydrolase</keyword>
<sequence length="195" mass="20997">MPVQLPLEGFEPPPPLTDGLFFAVLPDAATAERIAALAHRLRGELGLRGKPLAATRLHATLHHLGNHAGLPPGLAELACRAGDAVVAAPFEAGFDHAESFLGRPRNRPFVLRGGDEALAPLGALQRQLGAAMRRAGLGHWVTPHFTPHVTLLYDGRFVTHQAVAPVQWTVREFVLVHSLLGRSTHLHLARWPLAG</sequence>
<dbReference type="RefSeq" id="WP_332291248.1">
    <property type="nucleotide sequence ID" value="NZ_JAZIBG010000036.1"/>
</dbReference>
<evidence type="ECO:0000313" key="3">
    <source>
        <dbReference type="Proteomes" id="UP001336250"/>
    </source>
</evidence>
<dbReference type="Proteomes" id="UP001336250">
    <property type="component" value="Unassembled WGS sequence"/>
</dbReference>